<evidence type="ECO:0000313" key="2">
    <source>
        <dbReference type="Proteomes" id="UP000036403"/>
    </source>
</evidence>
<evidence type="ECO:0000313" key="1">
    <source>
        <dbReference type="EMBL" id="KMQ87311.1"/>
    </source>
</evidence>
<dbReference type="OrthoDB" id="7617004at2759"/>
<proteinExistence type="predicted"/>
<accession>A0A0J7KAP7</accession>
<protein>
    <submittedName>
        <fullName evidence="1">Uncharacterized protein</fullName>
    </submittedName>
</protein>
<dbReference type="Proteomes" id="UP000036403">
    <property type="component" value="Unassembled WGS sequence"/>
</dbReference>
<reference evidence="1 2" key="1">
    <citation type="submission" date="2015-04" db="EMBL/GenBank/DDBJ databases">
        <title>Lasius niger genome sequencing.</title>
        <authorList>
            <person name="Konorov E.A."/>
            <person name="Nikitin M.A."/>
            <person name="Kirill M.V."/>
            <person name="Chang P."/>
        </authorList>
    </citation>
    <scope>NUCLEOTIDE SEQUENCE [LARGE SCALE GENOMIC DNA]</scope>
    <source>
        <tissue evidence="1">Whole</tissue>
    </source>
</reference>
<dbReference type="AlphaFoldDB" id="A0A0J7KAP7"/>
<comment type="caution">
    <text evidence="1">The sequence shown here is derived from an EMBL/GenBank/DDBJ whole genome shotgun (WGS) entry which is preliminary data.</text>
</comment>
<name>A0A0J7KAP7_LASNI</name>
<dbReference type="PaxDb" id="67767-A0A0J7KAP7"/>
<keyword evidence="2" id="KW-1185">Reference proteome</keyword>
<organism evidence="1 2">
    <name type="scientific">Lasius niger</name>
    <name type="common">Black garden ant</name>
    <dbReference type="NCBI Taxonomy" id="67767"/>
    <lineage>
        <taxon>Eukaryota</taxon>
        <taxon>Metazoa</taxon>
        <taxon>Ecdysozoa</taxon>
        <taxon>Arthropoda</taxon>
        <taxon>Hexapoda</taxon>
        <taxon>Insecta</taxon>
        <taxon>Pterygota</taxon>
        <taxon>Neoptera</taxon>
        <taxon>Endopterygota</taxon>
        <taxon>Hymenoptera</taxon>
        <taxon>Apocrita</taxon>
        <taxon>Aculeata</taxon>
        <taxon>Formicoidea</taxon>
        <taxon>Formicidae</taxon>
        <taxon>Formicinae</taxon>
        <taxon>Lasius</taxon>
        <taxon>Lasius</taxon>
    </lineage>
</organism>
<dbReference type="EMBL" id="LBMM01010697">
    <property type="protein sequence ID" value="KMQ87311.1"/>
    <property type="molecule type" value="Genomic_DNA"/>
</dbReference>
<gene>
    <name evidence="1" type="ORF">RF55_13438</name>
</gene>
<sequence>MKAWIYERPKSDLAAFAANHGLDASGTIDDIRRRLRTYLEAHPEITADAELTTAADPSTETFADARDAPRTPVTFTVPEFRSTTVTYGEDTKSINQMRKWGCQLDGRDPIAFLERIEELKIAYGLSDQQMLKGLPELMRGDALLWLRNNREN</sequence>